<keyword evidence="6" id="KW-0479">Metal-binding</keyword>
<evidence type="ECO:0000313" key="13">
    <source>
        <dbReference type="EMBL" id="EHO17706.1"/>
    </source>
</evidence>
<comment type="cofactor">
    <cofactor evidence="1">
        <name>Mg(2+)</name>
        <dbReference type="ChEBI" id="CHEBI:18420"/>
    </cofactor>
</comment>
<evidence type="ECO:0000256" key="12">
    <source>
        <dbReference type="RuleBase" id="RU004466"/>
    </source>
</evidence>
<dbReference type="GeneID" id="86940335"/>
<dbReference type="PANTHER" id="PTHR43281">
    <property type="entry name" value="FARNESYL DIPHOSPHATE SYNTHASE"/>
    <property type="match status" value="1"/>
</dbReference>
<dbReference type="InterPro" id="IPR000092">
    <property type="entry name" value="Polyprenyl_synt"/>
</dbReference>
<proteinExistence type="inferred from homology"/>
<keyword evidence="5 12" id="KW-0808">Transferase</keyword>
<comment type="catalytic activity">
    <reaction evidence="11">
        <text>isopentenyl diphosphate + (2E)-geranyl diphosphate = (2E,6E)-farnesyl diphosphate + diphosphate</text>
        <dbReference type="Rhea" id="RHEA:19361"/>
        <dbReference type="ChEBI" id="CHEBI:33019"/>
        <dbReference type="ChEBI" id="CHEBI:58057"/>
        <dbReference type="ChEBI" id="CHEBI:128769"/>
        <dbReference type="ChEBI" id="CHEBI:175763"/>
        <dbReference type="EC" id="2.5.1.10"/>
    </reaction>
</comment>
<evidence type="ECO:0000256" key="11">
    <source>
        <dbReference type="ARBA" id="ARBA00049399"/>
    </source>
</evidence>
<organism evidence="13 14">
    <name type="scientific">Stomatobaculum longum</name>
    <dbReference type="NCBI Taxonomy" id="796942"/>
    <lineage>
        <taxon>Bacteria</taxon>
        <taxon>Bacillati</taxon>
        <taxon>Bacillota</taxon>
        <taxon>Clostridia</taxon>
        <taxon>Lachnospirales</taxon>
        <taxon>Lachnospiraceae</taxon>
        <taxon>Stomatobaculum</taxon>
    </lineage>
</organism>
<dbReference type="Gene3D" id="1.10.600.10">
    <property type="entry name" value="Farnesyl Diphosphate Synthase"/>
    <property type="match status" value="1"/>
</dbReference>
<comment type="similarity">
    <text evidence="2 12">Belongs to the FPP/GGPP synthase family.</text>
</comment>
<sequence length="298" mass="32530">MPTLPYDKTEIEMLIRAALPREEGLQRTVIRAMREAVENGGKRIRPILLFETCRCFAARRGETGWKEEAAPFLAALEMIHSFSLVHDDLPCMDNDTLRRGKPTTWYVYGEAMGTLAGDGLVLEALTVAGRAVGQSRHPERAARALAILGEKSGVGGMLGGQSVDVEKTGEHLDATTLDFIYRLKTGALLEAAFMMGAALGGASEAEISCAEQIGRAVGLAFQIQDDILDETATEAELGKPLHSDEKNQKTTYVSLFGLEAAREAVRQQSEAAEQRLREFPGETETLAALIAYLTDRRF</sequence>
<reference evidence="13 14" key="1">
    <citation type="submission" date="2011-10" db="EMBL/GenBank/DDBJ databases">
        <title>The Genome Sequence of Lachnospiraceae bacterium ACC2.</title>
        <authorList>
            <consortium name="The Broad Institute Genome Sequencing Platform"/>
            <person name="Earl A."/>
            <person name="Ward D."/>
            <person name="Feldgarden M."/>
            <person name="Gevers D."/>
            <person name="Sizova M."/>
            <person name="Hazen A."/>
            <person name="Epstein S."/>
            <person name="Young S.K."/>
            <person name="Zeng Q."/>
            <person name="Gargeya S."/>
            <person name="Fitzgerald M."/>
            <person name="Haas B."/>
            <person name="Abouelleil A."/>
            <person name="Alvarado L."/>
            <person name="Arachchi H.M."/>
            <person name="Berlin A."/>
            <person name="Brown A."/>
            <person name="Chapman S.B."/>
            <person name="Chen Z."/>
            <person name="Dunbar C."/>
            <person name="Freedman E."/>
            <person name="Gearin G."/>
            <person name="Goldberg J."/>
            <person name="Griggs A."/>
            <person name="Gujja S."/>
            <person name="Heiman D."/>
            <person name="Howarth C."/>
            <person name="Larson L."/>
            <person name="Lui A."/>
            <person name="MacDonald P.J.P."/>
            <person name="Montmayeur A."/>
            <person name="Murphy C."/>
            <person name="Neiman D."/>
            <person name="Pearson M."/>
            <person name="Priest M."/>
            <person name="Roberts A."/>
            <person name="Saif S."/>
            <person name="Shea T."/>
            <person name="Shenoy N."/>
            <person name="Sisk P."/>
            <person name="Stolte C."/>
            <person name="Sykes S."/>
            <person name="Wortman J."/>
            <person name="Nusbaum C."/>
            <person name="Birren B."/>
        </authorList>
    </citation>
    <scope>NUCLEOTIDE SEQUENCE [LARGE SCALE GENOMIC DNA]</scope>
    <source>
        <strain evidence="13 14">ACC2</strain>
    </source>
</reference>
<protein>
    <recommendedName>
        <fullName evidence="4">Farnesyl diphosphate synthase</fullName>
        <ecNumber evidence="3">2.5.1.10</ecNumber>
    </recommendedName>
    <alternativeName>
        <fullName evidence="10">(2E,6E)-farnesyl diphosphate synthase</fullName>
    </alternativeName>
    <alternativeName>
        <fullName evidence="9">Geranyltranstransferase</fullName>
    </alternativeName>
</protein>
<dbReference type="EMBL" id="AGEL01000004">
    <property type="protein sequence ID" value="EHO17706.1"/>
    <property type="molecule type" value="Genomic_DNA"/>
</dbReference>
<evidence type="ECO:0000256" key="7">
    <source>
        <dbReference type="ARBA" id="ARBA00022842"/>
    </source>
</evidence>
<dbReference type="Pfam" id="PF00348">
    <property type="entry name" value="polyprenyl_synt"/>
    <property type="match status" value="1"/>
</dbReference>
<evidence type="ECO:0000256" key="2">
    <source>
        <dbReference type="ARBA" id="ARBA00006706"/>
    </source>
</evidence>
<name>A0AA36Y6B2_9FIRM</name>
<evidence type="ECO:0000256" key="8">
    <source>
        <dbReference type="ARBA" id="ARBA00023229"/>
    </source>
</evidence>
<dbReference type="FunFam" id="1.10.600.10:FF:000001">
    <property type="entry name" value="Geranylgeranyl diphosphate synthase"/>
    <property type="match status" value="1"/>
</dbReference>
<dbReference type="SFLD" id="SFLDG01017">
    <property type="entry name" value="Polyprenyl_Transferase_Like"/>
    <property type="match status" value="1"/>
</dbReference>
<comment type="caution">
    <text evidence="13">The sequence shown here is derived from an EMBL/GenBank/DDBJ whole genome shotgun (WGS) entry which is preliminary data.</text>
</comment>
<dbReference type="PROSITE" id="PS00444">
    <property type="entry name" value="POLYPRENYL_SYNTHASE_2"/>
    <property type="match status" value="1"/>
</dbReference>
<accession>A0AA36Y6B2</accession>
<dbReference type="CDD" id="cd00685">
    <property type="entry name" value="Trans_IPPS_HT"/>
    <property type="match status" value="1"/>
</dbReference>
<dbReference type="RefSeq" id="WP_009532393.1">
    <property type="nucleotide sequence ID" value="NZ_JH590861.1"/>
</dbReference>
<dbReference type="InterPro" id="IPR053378">
    <property type="entry name" value="Prenyl_diphosphate_synthase"/>
</dbReference>
<gene>
    <name evidence="13" type="ORF">HMPREF9623_00560</name>
</gene>
<dbReference type="NCBIfam" id="NF045485">
    <property type="entry name" value="FPPsyn"/>
    <property type="match status" value="1"/>
</dbReference>
<dbReference type="Proteomes" id="UP000018466">
    <property type="component" value="Unassembled WGS sequence"/>
</dbReference>
<dbReference type="InterPro" id="IPR008949">
    <property type="entry name" value="Isoprenoid_synthase_dom_sf"/>
</dbReference>
<dbReference type="GO" id="GO:0004337">
    <property type="term" value="F:(2E,6E)-farnesyl diphosphate synthase activity"/>
    <property type="evidence" value="ECO:0007669"/>
    <property type="project" value="UniProtKB-EC"/>
</dbReference>
<evidence type="ECO:0000313" key="14">
    <source>
        <dbReference type="Proteomes" id="UP000018466"/>
    </source>
</evidence>
<dbReference type="EC" id="2.5.1.10" evidence="3"/>
<evidence type="ECO:0000256" key="9">
    <source>
        <dbReference type="ARBA" id="ARBA00032380"/>
    </source>
</evidence>
<dbReference type="InterPro" id="IPR033749">
    <property type="entry name" value="Polyprenyl_synt_CS"/>
</dbReference>
<keyword evidence="8" id="KW-0414">Isoprene biosynthesis</keyword>
<evidence type="ECO:0000256" key="10">
    <source>
        <dbReference type="ARBA" id="ARBA00032873"/>
    </source>
</evidence>
<keyword evidence="14" id="KW-1185">Reference proteome</keyword>
<dbReference type="SUPFAM" id="SSF48576">
    <property type="entry name" value="Terpenoid synthases"/>
    <property type="match status" value="1"/>
</dbReference>
<keyword evidence="7" id="KW-0460">Magnesium</keyword>
<dbReference type="AlphaFoldDB" id="A0AA36Y6B2"/>
<evidence type="ECO:0000256" key="6">
    <source>
        <dbReference type="ARBA" id="ARBA00022723"/>
    </source>
</evidence>
<evidence type="ECO:0000256" key="3">
    <source>
        <dbReference type="ARBA" id="ARBA00012439"/>
    </source>
</evidence>
<dbReference type="GO" id="GO:0046872">
    <property type="term" value="F:metal ion binding"/>
    <property type="evidence" value="ECO:0007669"/>
    <property type="project" value="UniProtKB-KW"/>
</dbReference>
<evidence type="ECO:0000256" key="1">
    <source>
        <dbReference type="ARBA" id="ARBA00001946"/>
    </source>
</evidence>
<dbReference type="PROSITE" id="PS00723">
    <property type="entry name" value="POLYPRENYL_SYNTHASE_1"/>
    <property type="match status" value="1"/>
</dbReference>
<evidence type="ECO:0000256" key="4">
    <source>
        <dbReference type="ARBA" id="ARBA00015100"/>
    </source>
</evidence>
<dbReference type="PANTHER" id="PTHR43281:SF1">
    <property type="entry name" value="FARNESYL DIPHOSPHATE SYNTHASE"/>
    <property type="match status" value="1"/>
</dbReference>
<evidence type="ECO:0000256" key="5">
    <source>
        <dbReference type="ARBA" id="ARBA00022679"/>
    </source>
</evidence>
<dbReference type="GO" id="GO:0005737">
    <property type="term" value="C:cytoplasm"/>
    <property type="evidence" value="ECO:0007669"/>
    <property type="project" value="UniProtKB-ARBA"/>
</dbReference>
<dbReference type="GO" id="GO:0016114">
    <property type="term" value="P:terpenoid biosynthetic process"/>
    <property type="evidence" value="ECO:0007669"/>
    <property type="project" value="UniProtKB-ARBA"/>
</dbReference>
<dbReference type="SFLD" id="SFLDS00005">
    <property type="entry name" value="Isoprenoid_Synthase_Type_I"/>
    <property type="match status" value="1"/>
</dbReference>